<dbReference type="PANTHER" id="PTHR31212:SF4">
    <property type="entry name" value="ALPHA-KETOGLUTARATE-DEPENDENT DIOXYGENASE ALKB HOMOLOG 3"/>
    <property type="match status" value="1"/>
</dbReference>
<accession>A0ABR3XTP7</accession>
<comment type="caution">
    <text evidence="10">The sequence shown here is derived from an EMBL/GenBank/DDBJ whole genome shotgun (WGS) entry which is preliminary data.</text>
</comment>
<keyword evidence="1" id="KW-0479">Metal-binding</keyword>
<feature type="chain" id="PRO_5046499514" description="Fe2OG dioxygenase domain-containing protein" evidence="6">
    <location>
        <begin position="21"/>
        <end position="474"/>
    </location>
</feature>
<dbReference type="EMBL" id="JAZHXJ010000043">
    <property type="protein sequence ID" value="KAL1879369.1"/>
    <property type="molecule type" value="Genomic_DNA"/>
</dbReference>
<keyword evidence="6" id="KW-0732">Signal</keyword>
<dbReference type="Pfam" id="PF13532">
    <property type="entry name" value="2OG-FeII_Oxy_2"/>
    <property type="match status" value="1"/>
</dbReference>
<evidence type="ECO:0008006" key="12">
    <source>
        <dbReference type="Google" id="ProtNLM"/>
    </source>
</evidence>
<feature type="signal peptide" evidence="6">
    <location>
        <begin position="1"/>
        <end position="20"/>
    </location>
</feature>
<feature type="region of interest" description="Disordered" evidence="5">
    <location>
        <begin position="454"/>
        <end position="474"/>
    </location>
</feature>
<feature type="domain" description="CUE" evidence="7">
    <location>
        <begin position="42"/>
        <end position="85"/>
    </location>
</feature>
<feature type="compositionally biased region" description="Basic and acidic residues" evidence="5">
    <location>
        <begin position="310"/>
        <end position="333"/>
    </location>
</feature>
<name>A0ABR3XTP7_9PEZI</name>
<evidence type="ECO:0000256" key="3">
    <source>
        <dbReference type="ARBA" id="ARBA00022833"/>
    </source>
</evidence>
<evidence type="ECO:0000313" key="10">
    <source>
        <dbReference type="EMBL" id="KAL1879369.1"/>
    </source>
</evidence>
<evidence type="ECO:0000313" key="11">
    <source>
        <dbReference type="Proteomes" id="UP001586593"/>
    </source>
</evidence>
<keyword evidence="11" id="KW-1185">Reference proteome</keyword>
<dbReference type="InterPro" id="IPR037151">
    <property type="entry name" value="AlkB-like_sf"/>
</dbReference>
<feature type="region of interest" description="Disordered" evidence="5">
    <location>
        <begin position="310"/>
        <end position="338"/>
    </location>
</feature>
<dbReference type="InterPro" id="IPR003892">
    <property type="entry name" value="CUE"/>
</dbReference>
<dbReference type="CDD" id="cd14279">
    <property type="entry name" value="CUE"/>
    <property type="match status" value="1"/>
</dbReference>
<feature type="domain" description="Fe2OG dioxygenase" evidence="8">
    <location>
        <begin position="260"/>
        <end position="391"/>
    </location>
</feature>
<evidence type="ECO:0000256" key="4">
    <source>
        <dbReference type="PROSITE-ProRule" id="PRU01343"/>
    </source>
</evidence>
<dbReference type="SUPFAM" id="SSF51197">
    <property type="entry name" value="Clavaminate synthase-like"/>
    <property type="match status" value="1"/>
</dbReference>
<dbReference type="InterPro" id="IPR027450">
    <property type="entry name" value="AlkB-like"/>
</dbReference>
<evidence type="ECO:0000256" key="5">
    <source>
        <dbReference type="SAM" id="MobiDB-lite"/>
    </source>
</evidence>
<keyword evidence="3" id="KW-0862">Zinc</keyword>
<reference evidence="10 11" key="1">
    <citation type="journal article" date="2024" name="Commun. Biol.">
        <title>Comparative genomic analysis of thermophilic fungi reveals convergent evolutionary adaptations and gene losses.</title>
        <authorList>
            <person name="Steindorff A.S."/>
            <person name="Aguilar-Pontes M.V."/>
            <person name="Robinson A.J."/>
            <person name="Andreopoulos B."/>
            <person name="LaButti K."/>
            <person name="Kuo A."/>
            <person name="Mondo S."/>
            <person name="Riley R."/>
            <person name="Otillar R."/>
            <person name="Haridas S."/>
            <person name="Lipzen A."/>
            <person name="Grimwood J."/>
            <person name="Schmutz J."/>
            <person name="Clum A."/>
            <person name="Reid I.D."/>
            <person name="Moisan M.C."/>
            <person name="Butler G."/>
            <person name="Nguyen T.T.M."/>
            <person name="Dewar K."/>
            <person name="Conant G."/>
            <person name="Drula E."/>
            <person name="Henrissat B."/>
            <person name="Hansel C."/>
            <person name="Singer S."/>
            <person name="Hutchinson M.I."/>
            <person name="de Vries R.P."/>
            <person name="Natvig D.O."/>
            <person name="Powell A.J."/>
            <person name="Tsang A."/>
            <person name="Grigoriev I.V."/>
        </authorList>
    </citation>
    <scope>NUCLEOTIDE SEQUENCE [LARGE SCALE GENOMIC DNA]</scope>
    <source>
        <strain evidence="10 11">ATCC 24622</strain>
    </source>
</reference>
<gene>
    <name evidence="10" type="ORF">VTK73DRAFT_7100</name>
</gene>
<dbReference type="Gene3D" id="2.60.120.590">
    <property type="entry name" value="Alpha-ketoglutarate-dependent dioxygenase AlkB-like"/>
    <property type="match status" value="1"/>
</dbReference>
<dbReference type="InterPro" id="IPR032854">
    <property type="entry name" value="ALKBH3"/>
</dbReference>
<dbReference type="PROSITE" id="PS51140">
    <property type="entry name" value="CUE"/>
    <property type="match status" value="1"/>
</dbReference>
<evidence type="ECO:0000256" key="2">
    <source>
        <dbReference type="ARBA" id="ARBA00022771"/>
    </source>
</evidence>
<evidence type="ECO:0000259" key="8">
    <source>
        <dbReference type="PROSITE" id="PS51471"/>
    </source>
</evidence>
<feature type="domain" description="GRF-type" evidence="9">
    <location>
        <begin position="402"/>
        <end position="447"/>
    </location>
</feature>
<keyword evidence="2 4" id="KW-0863">Zinc-finger</keyword>
<evidence type="ECO:0000256" key="6">
    <source>
        <dbReference type="SAM" id="SignalP"/>
    </source>
</evidence>
<dbReference type="InterPro" id="IPR005123">
    <property type="entry name" value="Oxoglu/Fe-dep_dioxygenase_dom"/>
</dbReference>
<evidence type="ECO:0000259" key="7">
    <source>
        <dbReference type="PROSITE" id="PS51140"/>
    </source>
</evidence>
<organism evidence="10 11">
    <name type="scientific">Phialemonium thermophilum</name>
    <dbReference type="NCBI Taxonomy" id="223376"/>
    <lineage>
        <taxon>Eukaryota</taxon>
        <taxon>Fungi</taxon>
        <taxon>Dikarya</taxon>
        <taxon>Ascomycota</taxon>
        <taxon>Pezizomycotina</taxon>
        <taxon>Sordariomycetes</taxon>
        <taxon>Sordariomycetidae</taxon>
        <taxon>Cephalothecales</taxon>
        <taxon>Cephalothecaceae</taxon>
        <taxon>Phialemonium</taxon>
    </lineage>
</organism>
<protein>
    <recommendedName>
        <fullName evidence="12">Fe2OG dioxygenase domain-containing protein</fullName>
    </recommendedName>
</protein>
<proteinExistence type="predicted"/>
<dbReference type="Proteomes" id="UP001586593">
    <property type="component" value="Unassembled WGS sequence"/>
</dbReference>
<dbReference type="Pfam" id="PF06839">
    <property type="entry name" value="Zn_ribbon_GRF"/>
    <property type="match status" value="1"/>
</dbReference>
<evidence type="ECO:0000256" key="1">
    <source>
        <dbReference type="ARBA" id="ARBA00022723"/>
    </source>
</evidence>
<evidence type="ECO:0000259" key="9">
    <source>
        <dbReference type="PROSITE" id="PS51999"/>
    </source>
</evidence>
<dbReference type="PROSITE" id="PS51471">
    <property type="entry name" value="FE2OG_OXY"/>
    <property type="match status" value="1"/>
</dbReference>
<dbReference type="PROSITE" id="PS51999">
    <property type="entry name" value="ZF_GRF"/>
    <property type="match status" value="1"/>
</dbReference>
<dbReference type="PANTHER" id="PTHR31212">
    <property type="entry name" value="ALPHA-KETOGLUTARATE-DEPENDENT DIOXYGENASE ALKB HOMOLOG 3"/>
    <property type="match status" value="1"/>
</dbReference>
<sequence>MWSAPLPLELILLPTAMMDAYVTRRKRKFEPDKGQVDGEDDSTEVKLAMLASLHPHLDQDALLDILLAHDGSVAASSASLKVISPSKKPSGSVGSQASLRHFSNPVIAEDSCSSSKKIRSRLLSRRGATLHLYDPADIAEHTPCTVIHNFLPAEDANRLLEELLEESKSFHKVTFKLFDNVVSSPHTSGFYVGSHEELKTQKYDYVYNGSKLLDVRKITPQLSAVKDRVEEAVNREIQERIRTCYPGGKKLKHQSPRRWKPNAAFVNCYAGPQEHVGWHSDQMTYLGPRAVIGSLSLGVAREFRVRRVVPKESDSTKEATEAGKGRPQRHDQENEADSEGQIAIHLPHNSLLVMHAEMQEEWKHSVAPAQVIDPHPIAGNKRINITYRDYRPEFHPKYTPKCKCGVATVLRVVQKKKENWGRYFWMCYAGNVPGQEGCSFFQWARFDDDGNPIWNHGSLPRSETGPGVSHQSAT</sequence>
<dbReference type="InterPro" id="IPR010666">
    <property type="entry name" value="Znf_GRF"/>
</dbReference>